<feature type="domain" description="TRNA-binding" evidence="3">
    <location>
        <begin position="8"/>
        <end position="112"/>
    </location>
</feature>
<dbReference type="InterPro" id="IPR012340">
    <property type="entry name" value="NA-bd_OB-fold"/>
</dbReference>
<reference evidence="4" key="1">
    <citation type="submission" date="2018-05" db="EMBL/GenBank/DDBJ databases">
        <authorList>
            <person name="Lanie J.A."/>
            <person name="Ng W.-L."/>
            <person name="Kazmierczak K.M."/>
            <person name="Andrzejewski T.M."/>
            <person name="Davidsen T.M."/>
            <person name="Wayne K.J."/>
            <person name="Tettelin H."/>
            <person name="Glass J.I."/>
            <person name="Rusch D."/>
            <person name="Podicherti R."/>
            <person name="Tsui H.-C.T."/>
            <person name="Winkler M.E."/>
        </authorList>
    </citation>
    <scope>NUCLEOTIDE SEQUENCE</scope>
</reference>
<dbReference type="GO" id="GO:0000049">
    <property type="term" value="F:tRNA binding"/>
    <property type="evidence" value="ECO:0007669"/>
    <property type="project" value="UniProtKB-KW"/>
</dbReference>
<dbReference type="NCBIfam" id="TIGR02222">
    <property type="entry name" value="chap_CsaA"/>
    <property type="match status" value="1"/>
</dbReference>
<gene>
    <name evidence="4" type="ORF">METZ01_LOCUS53492</name>
</gene>
<dbReference type="SUPFAM" id="SSF50249">
    <property type="entry name" value="Nucleic acid-binding proteins"/>
    <property type="match status" value="1"/>
</dbReference>
<sequence>MEEITWEDFERVELLAGTVISAQPFPKARRPAYIIHADFGPKIGVLKSSAQVTERYNHEDLVGRQIIGVVNFPAKQVGPIRSQFLVTGFTCEDGGVVLAQPEQPVTNGLKLA</sequence>
<dbReference type="Gene3D" id="2.40.50.140">
    <property type="entry name" value="Nucleic acid-binding proteins"/>
    <property type="match status" value="1"/>
</dbReference>
<dbReference type="FunFam" id="2.40.50.140:FF:000165">
    <property type="entry name" value="Chaperone CsaA"/>
    <property type="match status" value="1"/>
</dbReference>
<accession>A0A381SBF3</accession>
<dbReference type="CDD" id="cd02798">
    <property type="entry name" value="tRNA_bind_CsaA"/>
    <property type="match status" value="1"/>
</dbReference>
<evidence type="ECO:0000313" key="4">
    <source>
        <dbReference type="EMBL" id="SVA00638.1"/>
    </source>
</evidence>
<dbReference type="InterPro" id="IPR002547">
    <property type="entry name" value="tRNA-bd_dom"/>
</dbReference>
<keyword evidence="1" id="KW-0820">tRNA-binding</keyword>
<dbReference type="EMBL" id="UINC01002822">
    <property type="protein sequence ID" value="SVA00638.1"/>
    <property type="molecule type" value="Genomic_DNA"/>
</dbReference>
<keyword evidence="2" id="KW-0694">RNA-binding</keyword>
<dbReference type="PROSITE" id="PS50886">
    <property type="entry name" value="TRBD"/>
    <property type="match status" value="1"/>
</dbReference>
<dbReference type="NCBIfam" id="NF007495">
    <property type="entry name" value="PRK10089.1-4"/>
    <property type="match status" value="1"/>
</dbReference>
<evidence type="ECO:0000259" key="3">
    <source>
        <dbReference type="PROSITE" id="PS50886"/>
    </source>
</evidence>
<dbReference type="InterPro" id="IPR008231">
    <property type="entry name" value="CsaA"/>
</dbReference>
<dbReference type="Pfam" id="PF01588">
    <property type="entry name" value="tRNA_bind"/>
    <property type="match status" value="1"/>
</dbReference>
<proteinExistence type="predicted"/>
<organism evidence="4">
    <name type="scientific">marine metagenome</name>
    <dbReference type="NCBI Taxonomy" id="408172"/>
    <lineage>
        <taxon>unclassified sequences</taxon>
        <taxon>metagenomes</taxon>
        <taxon>ecological metagenomes</taxon>
    </lineage>
</organism>
<dbReference type="NCBIfam" id="NF007494">
    <property type="entry name" value="PRK10089.1-3"/>
    <property type="match status" value="1"/>
</dbReference>
<evidence type="ECO:0000256" key="2">
    <source>
        <dbReference type="ARBA" id="ARBA00022884"/>
    </source>
</evidence>
<name>A0A381SBF3_9ZZZZ</name>
<dbReference type="AlphaFoldDB" id="A0A381SBF3"/>
<protein>
    <recommendedName>
        <fullName evidence="3">tRNA-binding domain-containing protein</fullName>
    </recommendedName>
</protein>
<evidence type="ECO:0000256" key="1">
    <source>
        <dbReference type="ARBA" id="ARBA00022555"/>
    </source>
</evidence>
<dbReference type="NCBIfam" id="NF007493">
    <property type="entry name" value="PRK10089.1-2"/>
    <property type="match status" value="1"/>
</dbReference>